<evidence type="ECO:0000313" key="2">
    <source>
        <dbReference type="EMBL" id="TKA31808.1"/>
    </source>
</evidence>
<feature type="region of interest" description="Disordered" evidence="1">
    <location>
        <begin position="167"/>
        <end position="190"/>
    </location>
</feature>
<proteinExistence type="predicted"/>
<feature type="region of interest" description="Disordered" evidence="1">
    <location>
        <begin position="12"/>
        <end position="35"/>
    </location>
</feature>
<reference evidence="2 3" key="1">
    <citation type="submission" date="2017-03" db="EMBL/GenBank/DDBJ databases">
        <title>Genomes of endolithic fungi from Antarctica.</title>
        <authorList>
            <person name="Coleine C."/>
            <person name="Masonjones S."/>
            <person name="Stajich J.E."/>
        </authorList>
    </citation>
    <scope>NUCLEOTIDE SEQUENCE [LARGE SCALE GENOMIC DNA]</scope>
    <source>
        <strain evidence="2 3">CCFEE 6315</strain>
    </source>
</reference>
<dbReference type="OrthoDB" id="2120038at2759"/>
<keyword evidence="3" id="KW-1185">Reference proteome</keyword>
<sequence>MQPIQRAALRSARRLRPQLQNQPRRYASDSYGSQPTSESLGSAFYITLAAIPASYGLYKLTHQGTDDQPYFTRWITETYNGYAGKWAQRNDMHTQMIEAAAGDRVLFLNESQQTHRRVDLRFPEQFNIGSPYNVPAGHGSANLDRVIAKYEQESFAENERKLQQLRENKVPCEQPFEPLAKSPPAAPSGA</sequence>
<gene>
    <name evidence="2" type="ORF">B0A50_01887</name>
</gene>
<dbReference type="PANTHER" id="PTHR42100:SF1">
    <property type="entry name" value="OXIDOREDUCTASE 178 KDA SUBUNIT, PUTATIVE (AFU_ORTHOLOGUE AFUA_8G04320)-RELATED"/>
    <property type="match status" value="1"/>
</dbReference>
<accession>A0A4U0U9B9</accession>
<evidence type="ECO:0000256" key="1">
    <source>
        <dbReference type="SAM" id="MobiDB-lite"/>
    </source>
</evidence>
<protein>
    <recommendedName>
        <fullName evidence="4">NADH-ubiquinone oxidoreductase 17.8 kDa subunit</fullName>
    </recommendedName>
</protein>
<dbReference type="Proteomes" id="UP000308549">
    <property type="component" value="Unassembled WGS sequence"/>
</dbReference>
<dbReference type="InterPro" id="IPR034444">
    <property type="entry name" value="Nuo17.8"/>
</dbReference>
<name>A0A4U0U9B9_9PEZI</name>
<organism evidence="2 3">
    <name type="scientific">Salinomyces thailandicus</name>
    <dbReference type="NCBI Taxonomy" id="706561"/>
    <lineage>
        <taxon>Eukaryota</taxon>
        <taxon>Fungi</taxon>
        <taxon>Dikarya</taxon>
        <taxon>Ascomycota</taxon>
        <taxon>Pezizomycotina</taxon>
        <taxon>Dothideomycetes</taxon>
        <taxon>Dothideomycetidae</taxon>
        <taxon>Mycosphaerellales</taxon>
        <taxon>Teratosphaeriaceae</taxon>
        <taxon>Salinomyces</taxon>
    </lineage>
</organism>
<evidence type="ECO:0008006" key="4">
    <source>
        <dbReference type="Google" id="ProtNLM"/>
    </source>
</evidence>
<comment type="caution">
    <text evidence="2">The sequence shown here is derived from an EMBL/GenBank/DDBJ whole genome shotgun (WGS) entry which is preliminary data.</text>
</comment>
<dbReference type="EMBL" id="NAJL01000007">
    <property type="protein sequence ID" value="TKA31808.1"/>
    <property type="molecule type" value="Genomic_DNA"/>
</dbReference>
<evidence type="ECO:0000313" key="3">
    <source>
        <dbReference type="Proteomes" id="UP000308549"/>
    </source>
</evidence>
<dbReference type="AlphaFoldDB" id="A0A4U0U9B9"/>
<dbReference type="PANTHER" id="PTHR42100">
    <property type="entry name" value="OXIDOREDUCTASE 178 KDA SUBUNIT, PUTATIVE (AFU_ORTHOLOGUE AFUA_8G04320)-RELATED"/>
    <property type="match status" value="1"/>
</dbReference>
<dbReference type="GO" id="GO:0005739">
    <property type="term" value="C:mitochondrion"/>
    <property type="evidence" value="ECO:0007669"/>
    <property type="project" value="InterPro"/>
</dbReference>